<evidence type="ECO:0000313" key="2">
    <source>
        <dbReference type="EMBL" id="VVE30182.1"/>
    </source>
</evidence>
<keyword evidence="3" id="KW-1185">Reference proteome</keyword>
<name>A0A5E4X1K7_9BURK</name>
<accession>A0A5E4X1K7</accession>
<dbReference type="EMBL" id="CABPRZ010000015">
    <property type="protein sequence ID" value="VVE30182.1"/>
    <property type="molecule type" value="Genomic_DNA"/>
</dbReference>
<organism evidence="2 3">
    <name type="scientific">Pandoraea terrae</name>
    <dbReference type="NCBI Taxonomy" id="1537710"/>
    <lineage>
        <taxon>Bacteria</taxon>
        <taxon>Pseudomonadati</taxon>
        <taxon>Pseudomonadota</taxon>
        <taxon>Betaproteobacteria</taxon>
        <taxon>Burkholderiales</taxon>
        <taxon>Burkholderiaceae</taxon>
        <taxon>Pandoraea</taxon>
    </lineage>
</organism>
<reference evidence="2 3" key="1">
    <citation type="submission" date="2019-08" db="EMBL/GenBank/DDBJ databases">
        <authorList>
            <person name="Peeters C."/>
        </authorList>
    </citation>
    <scope>NUCLEOTIDE SEQUENCE [LARGE SCALE GENOMIC DNA]</scope>
    <source>
        <strain evidence="2 3">LMG 30175</strain>
    </source>
</reference>
<dbReference type="Proteomes" id="UP000414233">
    <property type="component" value="Unassembled WGS sequence"/>
</dbReference>
<protein>
    <submittedName>
        <fullName evidence="2">Uncharacterized protein</fullName>
    </submittedName>
</protein>
<gene>
    <name evidence="2" type="ORF">PTE30175_03513</name>
</gene>
<sequence>MPEARLERADRHSEGRQFPLQSGLSYSDTELPLRVDSTHPPAVTPDIRGYGAPNVRETTWRRLTDVHTRLSAMADDLSLALKV</sequence>
<feature type="compositionally biased region" description="Basic and acidic residues" evidence="1">
    <location>
        <begin position="1"/>
        <end position="15"/>
    </location>
</feature>
<evidence type="ECO:0000313" key="3">
    <source>
        <dbReference type="Proteomes" id="UP000414233"/>
    </source>
</evidence>
<evidence type="ECO:0000256" key="1">
    <source>
        <dbReference type="SAM" id="MobiDB-lite"/>
    </source>
</evidence>
<feature type="region of interest" description="Disordered" evidence="1">
    <location>
        <begin position="1"/>
        <end position="23"/>
    </location>
</feature>
<dbReference type="AlphaFoldDB" id="A0A5E4X1K7"/>
<proteinExistence type="predicted"/>